<dbReference type="PANTHER" id="PTHR36435">
    <property type="entry name" value="SLR1288 PROTEIN"/>
    <property type="match status" value="1"/>
</dbReference>
<evidence type="ECO:0000313" key="5">
    <source>
        <dbReference type="Proteomes" id="UP000310597"/>
    </source>
</evidence>
<keyword evidence="2" id="KW-0472">Membrane</keyword>
<organism evidence="4 5">
    <name type="scientific">Rhodobacter capsulatus</name>
    <name type="common">Rhodopseudomonas capsulata</name>
    <dbReference type="NCBI Taxonomy" id="1061"/>
    <lineage>
        <taxon>Bacteria</taxon>
        <taxon>Pseudomonadati</taxon>
        <taxon>Pseudomonadota</taxon>
        <taxon>Alphaproteobacteria</taxon>
        <taxon>Rhodobacterales</taxon>
        <taxon>Rhodobacter group</taxon>
        <taxon>Rhodobacter</taxon>
    </lineage>
</organism>
<proteinExistence type="predicted"/>
<keyword evidence="4" id="KW-0645">Protease</keyword>
<feature type="transmembrane region" description="Helical" evidence="2">
    <location>
        <begin position="251"/>
        <end position="267"/>
    </location>
</feature>
<comment type="caution">
    <text evidence="4">The sequence shown here is derived from an EMBL/GenBank/DDBJ whole genome shotgun (WGS) entry which is preliminary data.</text>
</comment>
<dbReference type="InterPro" id="IPR052710">
    <property type="entry name" value="CAAX_protease"/>
</dbReference>
<keyword evidence="4" id="KW-0482">Metalloprotease</keyword>
<dbReference type="Pfam" id="PF02517">
    <property type="entry name" value="Rce1-like"/>
    <property type="match status" value="1"/>
</dbReference>
<feature type="transmembrane region" description="Helical" evidence="2">
    <location>
        <begin position="96"/>
        <end position="119"/>
    </location>
</feature>
<feature type="transmembrane region" description="Helical" evidence="2">
    <location>
        <begin position="139"/>
        <end position="159"/>
    </location>
</feature>
<feature type="domain" description="CAAX prenyl protease 2/Lysostaphin resistance protein A-like" evidence="3">
    <location>
        <begin position="216"/>
        <end position="311"/>
    </location>
</feature>
<gene>
    <name evidence="4" type="ORF">FBT96_11175</name>
</gene>
<evidence type="ECO:0000313" key="4">
    <source>
        <dbReference type="EMBL" id="TKD18163.1"/>
    </source>
</evidence>
<reference evidence="4 5" key="1">
    <citation type="submission" date="2019-04" db="EMBL/GenBank/DDBJ databases">
        <title>Draft Whole-Genome sequence of the purple photosynthetic bacterium Rhodobacter capsulatus SP108 with an indigenous class A beta-lactamase.</title>
        <authorList>
            <person name="Robertson S."/>
            <person name="Meyer T.E."/>
            <person name="Kyndt J.A."/>
        </authorList>
    </citation>
    <scope>NUCLEOTIDE SEQUENCE [LARGE SCALE GENOMIC DNA]</scope>
    <source>
        <strain evidence="4 5">SP108</strain>
    </source>
</reference>
<feature type="region of interest" description="Disordered" evidence="1">
    <location>
        <begin position="1"/>
        <end position="71"/>
    </location>
</feature>
<keyword evidence="2" id="KW-0812">Transmembrane</keyword>
<keyword evidence="2" id="KW-1133">Transmembrane helix</keyword>
<evidence type="ECO:0000259" key="3">
    <source>
        <dbReference type="Pfam" id="PF02517"/>
    </source>
</evidence>
<dbReference type="AlphaFoldDB" id="A0A4U1JQ13"/>
<dbReference type="PANTHER" id="PTHR36435:SF1">
    <property type="entry name" value="CAAX AMINO TERMINAL PROTEASE FAMILY PROTEIN"/>
    <property type="match status" value="1"/>
</dbReference>
<feature type="transmembrane region" description="Helical" evidence="2">
    <location>
        <begin position="302"/>
        <end position="321"/>
    </location>
</feature>
<dbReference type="EMBL" id="SWJZ01000043">
    <property type="protein sequence ID" value="TKD18163.1"/>
    <property type="molecule type" value="Genomic_DNA"/>
</dbReference>
<evidence type="ECO:0000256" key="1">
    <source>
        <dbReference type="SAM" id="MobiDB-lite"/>
    </source>
</evidence>
<feature type="compositionally biased region" description="Basic residues" evidence="1">
    <location>
        <begin position="37"/>
        <end position="48"/>
    </location>
</feature>
<name>A0A4U1JQ13_RHOCA</name>
<dbReference type="GO" id="GO:0008237">
    <property type="term" value="F:metallopeptidase activity"/>
    <property type="evidence" value="ECO:0007669"/>
    <property type="project" value="UniProtKB-KW"/>
</dbReference>
<keyword evidence="4" id="KW-0378">Hydrolase</keyword>
<sequence>MESTNPATKAAPISDRARSRETSNMHPPGQTPCLGQRRCKVKHAKQSRLSRPGAAARVTRQTEGRRRPKPETAMPYARLAAYLAPARARAEWLRSLIGLVLIAAFYWAAVIGALTLVQALAGNVVLTAVMLELDRGGTAFGLVLVLTTFLPLVLGVLLVTRLLHRRSLSSLLGPGAMTDFLRVFVPLLPLVALIAATSAFDPNLGQSTPVSVLISWLPIALPLLFMQIAAEELLFRGYLLQQIGARIRHPLAWMVLPAALFGALHYAPGQNGATAIFFALWAMLFGCLAADLTARAGNLGPALALHFANNISAVLLIGLYGQLDGLALYTLVLNTRDPVAMAPYLALDALAIVVFWLAARLRLRR</sequence>
<feature type="transmembrane region" description="Helical" evidence="2">
    <location>
        <begin position="341"/>
        <end position="359"/>
    </location>
</feature>
<dbReference type="GO" id="GO:0006508">
    <property type="term" value="P:proteolysis"/>
    <property type="evidence" value="ECO:0007669"/>
    <property type="project" value="UniProtKB-KW"/>
</dbReference>
<dbReference type="InterPro" id="IPR003675">
    <property type="entry name" value="Rce1/LyrA-like_dom"/>
</dbReference>
<protein>
    <submittedName>
        <fullName evidence="4">CPBP family intramembrane metalloprotease</fullName>
    </submittedName>
</protein>
<dbReference type="GO" id="GO:0080120">
    <property type="term" value="P:CAAX-box protein maturation"/>
    <property type="evidence" value="ECO:0007669"/>
    <property type="project" value="UniProtKB-ARBA"/>
</dbReference>
<dbReference type="GO" id="GO:0004175">
    <property type="term" value="F:endopeptidase activity"/>
    <property type="evidence" value="ECO:0007669"/>
    <property type="project" value="UniProtKB-ARBA"/>
</dbReference>
<evidence type="ECO:0000256" key="2">
    <source>
        <dbReference type="SAM" id="Phobius"/>
    </source>
</evidence>
<accession>A0A4U1JQ13</accession>
<dbReference type="OrthoDB" id="7171777at2"/>
<dbReference type="Proteomes" id="UP000310597">
    <property type="component" value="Unassembled WGS sequence"/>
</dbReference>
<feature type="transmembrane region" description="Helical" evidence="2">
    <location>
        <begin position="273"/>
        <end position="290"/>
    </location>
</feature>
<feature type="transmembrane region" description="Helical" evidence="2">
    <location>
        <begin position="212"/>
        <end position="230"/>
    </location>
</feature>
<feature type="transmembrane region" description="Helical" evidence="2">
    <location>
        <begin position="180"/>
        <end position="200"/>
    </location>
</feature>